<evidence type="ECO:0000256" key="5">
    <source>
        <dbReference type="ARBA" id="ARBA00023163"/>
    </source>
</evidence>
<dbReference type="InterPro" id="IPR039425">
    <property type="entry name" value="RNA_pol_sigma-70-like"/>
</dbReference>
<dbReference type="SUPFAM" id="SSF88659">
    <property type="entry name" value="Sigma3 and sigma4 domains of RNA polymerase sigma factors"/>
    <property type="match status" value="1"/>
</dbReference>
<accession>A0ABX8UNH4</accession>
<dbReference type="EMBL" id="CP080095">
    <property type="protein sequence ID" value="QYD70560.1"/>
    <property type="molecule type" value="Genomic_DNA"/>
</dbReference>
<dbReference type="SUPFAM" id="SSF88946">
    <property type="entry name" value="Sigma2 domain of RNA polymerase sigma factors"/>
    <property type="match status" value="1"/>
</dbReference>
<evidence type="ECO:0000313" key="10">
    <source>
        <dbReference type="EMBL" id="QYD70560.1"/>
    </source>
</evidence>
<dbReference type="InterPro" id="IPR013324">
    <property type="entry name" value="RNA_pol_sigma_r3/r4-like"/>
</dbReference>
<dbReference type="Proteomes" id="UP000826462">
    <property type="component" value="Chromosome 1"/>
</dbReference>
<evidence type="ECO:0000256" key="2">
    <source>
        <dbReference type="ARBA" id="ARBA00023015"/>
    </source>
</evidence>
<protein>
    <recommendedName>
        <fullName evidence="6">RNA polymerase sigma factor</fullName>
    </recommendedName>
</protein>
<dbReference type="PROSITE" id="PS01063">
    <property type="entry name" value="SIGMA70_ECF"/>
    <property type="match status" value="1"/>
</dbReference>
<evidence type="ECO:0000259" key="9">
    <source>
        <dbReference type="Pfam" id="PF08281"/>
    </source>
</evidence>
<feature type="region of interest" description="Disordered" evidence="7">
    <location>
        <begin position="182"/>
        <end position="219"/>
    </location>
</feature>
<organism evidence="10 11">
    <name type="scientific">Paraburkholderia edwinii</name>
    <dbReference type="NCBI Taxonomy" id="2861782"/>
    <lineage>
        <taxon>Bacteria</taxon>
        <taxon>Pseudomonadati</taxon>
        <taxon>Pseudomonadota</taxon>
        <taxon>Betaproteobacteria</taxon>
        <taxon>Burkholderiales</taxon>
        <taxon>Burkholderiaceae</taxon>
        <taxon>Paraburkholderia</taxon>
    </lineage>
</organism>
<dbReference type="Pfam" id="PF08281">
    <property type="entry name" value="Sigma70_r4_2"/>
    <property type="match status" value="1"/>
</dbReference>
<dbReference type="InterPro" id="IPR000838">
    <property type="entry name" value="RNA_pol_sigma70_ECF_CS"/>
</dbReference>
<dbReference type="CDD" id="cd06171">
    <property type="entry name" value="Sigma70_r4"/>
    <property type="match status" value="1"/>
</dbReference>
<dbReference type="PANTHER" id="PTHR43133">
    <property type="entry name" value="RNA POLYMERASE ECF-TYPE SIGMA FACTO"/>
    <property type="match status" value="1"/>
</dbReference>
<gene>
    <name evidence="10" type="ORF">KZJ38_09890</name>
</gene>
<dbReference type="NCBIfam" id="NF009185">
    <property type="entry name" value="PRK12533.1"/>
    <property type="match status" value="1"/>
</dbReference>
<dbReference type="InterPro" id="IPR014284">
    <property type="entry name" value="RNA_pol_sigma-70_dom"/>
</dbReference>
<keyword evidence="5 6" id="KW-0804">Transcription</keyword>
<dbReference type="Gene3D" id="1.10.1740.10">
    <property type="match status" value="1"/>
</dbReference>
<evidence type="ECO:0000256" key="1">
    <source>
        <dbReference type="ARBA" id="ARBA00010641"/>
    </source>
</evidence>
<dbReference type="Gene3D" id="1.10.10.10">
    <property type="entry name" value="Winged helix-like DNA-binding domain superfamily/Winged helix DNA-binding domain"/>
    <property type="match status" value="1"/>
</dbReference>
<sequence>MTETECDTAQRSARFQQMALPHLDAAFNLARWLCGNPNDAEDIVQDAYIRAFRYFDMFHGENARPWLLTIVRRTWYSEWQKREMSRHSVEFDENLDDTTFEGWSDSNADPETLMMRDQDTRLVHAALEQLPAEYREVMVLRELEELSYREIATIADLPVGTVMSRLARGRKRLAASLASMQARTSGAGGGSAPSRAAAGGAGSSSAAPGAGGRSARDKRCGAGAAGLSAAMPASSAASIPQGGAVPTPATLTNRTGERAPASFTSADPQDRMSGKTTEPPVRHPGNPGNTGATPGGIAQESPDGL</sequence>
<evidence type="ECO:0000259" key="8">
    <source>
        <dbReference type="Pfam" id="PF04542"/>
    </source>
</evidence>
<dbReference type="Pfam" id="PF04542">
    <property type="entry name" value="Sigma70_r2"/>
    <property type="match status" value="1"/>
</dbReference>
<feature type="domain" description="RNA polymerase sigma factor 70 region 4 type 2" evidence="9">
    <location>
        <begin position="122"/>
        <end position="173"/>
    </location>
</feature>
<feature type="region of interest" description="Disordered" evidence="7">
    <location>
        <begin position="236"/>
        <end position="305"/>
    </location>
</feature>
<evidence type="ECO:0000256" key="4">
    <source>
        <dbReference type="ARBA" id="ARBA00023125"/>
    </source>
</evidence>
<dbReference type="InterPro" id="IPR036388">
    <property type="entry name" value="WH-like_DNA-bd_sf"/>
</dbReference>
<dbReference type="PANTHER" id="PTHR43133:SF25">
    <property type="entry name" value="RNA POLYMERASE SIGMA FACTOR RFAY-RELATED"/>
    <property type="match status" value="1"/>
</dbReference>
<keyword evidence="3 6" id="KW-0731">Sigma factor</keyword>
<name>A0ABX8UNH4_9BURK</name>
<dbReference type="RefSeq" id="WP_219799871.1">
    <property type="nucleotide sequence ID" value="NZ_CP080095.1"/>
</dbReference>
<feature type="compositionally biased region" description="Low complexity" evidence="7">
    <location>
        <begin position="192"/>
        <end position="208"/>
    </location>
</feature>
<proteinExistence type="inferred from homology"/>
<dbReference type="InterPro" id="IPR013249">
    <property type="entry name" value="RNA_pol_sigma70_r4_t2"/>
</dbReference>
<evidence type="ECO:0000313" key="11">
    <source>
        <dbReference type="Proteomes" id="UP000826462"/>
    </source>
</evidence>
<dbReference type="InterPro" id="IPR013325">
    <property type="entry name" value="RNA_pol_sigma_r2"/>
</dbReference>
<keyword evidence="11" id="KW-1185">Reference proteome</keyword>
<feature type="compositionally biased region" description="Low complexity" evidence="7">
    <location>
        <begin position="284"/>
        <end position="296"/>
    </location>
</feature>
<evidence type="ECO:0000256" key="7">
    <source>
        <dbReference type="SAM" id="MobiDB-lite"/>
    </source>
</evidence>
<dbReference type="InterPro" id="IPR007627">
    <property type="entry name" value="RNA_pol_sigma70_r2"/>
</dbReference>
<reference evidence="10 11" key="1">
    <citation type="submission" date="2021-07" db="EMBL/GenBank/DDBJ databases">
        <title>Paraburkholderia edwinii protects Aspergillus sp. from phenazines by acting as a toxin sponge.</title>
        <authorList>
            <person name="Dahlstrom K.M."/>
            <person name="Newman D.K."/>
        </authorList>
    </citation>
    <scope>NUCLEOTIDE SEQUENCE [LARGE SCALE GENOMIC DNA]</scope>
    <source>
        <strain evidence="10 11">Pe01</strain>
    </source>
</reference>
<evidence type="ECO:0000256" key="6">
    <source>
        <dbReference type="RuleBase" id="RU000716"/>
    </source>
</evidence>
<comment type="similarity">
    <text evidence="1 6">Belongs to the sigma-70 factor family. ECF subfamily.</text>
</comment>
<feature type="domain" description="RNA polymerase sigma-70 region 2" evidence="8">
    <location>
        <begin position="22"/>
        <end position="82"/>
    </location>
</feature>
<keyword evidence="2 6" id="KW-0805">Transcription regulation</keyword>
<dbReference type="NCBIfam" id="TIGR02937">
    <property type="entry name" value="sigma70-ECF"/>
    <property type="match status" value="1"/>
</dbReference>
<keyword evidence="4 6" id="KW-0238">DNA-binding</keyword>
<evidence type="ECO:0000256" key="3">
    <source>
        <dbReference type="ARBA" id="ARBA00023082"/>
    </source>
</evidence>